<dbReference type="AlphaFoldDB" id="A0A1L3JBE2"/>
<dbReference type="InterPro" id="IPR014345">
    <property type="entry name" value="XrtA_polysacc_chain"/>
</dbReference>
<evidence type="ECO:0000313" key="4">
    <source>
        <dbReference type="Proteomes" id="UP000242561"/>
    </source>
</evidence>
<keyword evidence="2" id="KW-0472">Membrane</keyword>
<sequence>MNGLYDEIRIAIHSIWNRRWLALAIAWGIALLGWLAISMIPNSYESKARIYVRTQSFLTDQTGVSTNDQRREVDRLEQTIVSSGNLEKVIKGTDLGLSIKSAKEMAGAVEGLRGKVKIVAEKDNVFEITVSQGNPKLARDIVQKLIDVVQEDALLNGRTENGESMSFLDAELAKRQKELQEAEAKRVAFETEHLGLLPGVGSVSQRLEASRAELAQIDSQLVQASGALAALNGQLAGTPKSLNVPGGAGTAGNAAYGQLSAAQGELAAARARGLTDQHPDIIALKRQISALSGQAKGPSASSGSTSPNPAYTSLQAMQAERQASVSALNARKNAIQADMAKLTSQQIKEPGVAAEMDNINRNYEVLKKQYDELLAQREAVKLRGQVANETNSIRFNILNTPSLASSPSAPNRPLLLTMILLAAIGGGMGAVFALTHLQTSFPTASRLEKASGLPVIGSISQMLTQSQRADRARKMRLFYGGSAALIGVFALLLIVEFVQRGLSA</sequence>
<name>A0A1L3JBE2_9SPHN</name>
<feature type="transmembrane region" description="Helical" evidence="2">
    <location>
        <begin position="20"/>
        <end position="40"/>
    </location>
</feature>
<keyword evidence="2" id="KW-1133">Transmembrane helix</keyword>
<evidence type="ECO:0000256" key="1">
    <source>
        <dbReference type="SAM" id="Coils"/>
    </source>
</evidence>
<dbReference type="KEGG" id="sphl:LPB140_06220"/>
<protein>
    <submittedName>
        <fullName evidence="3">Chain-length determining protein</fullName>
    </submittedName>
</protein>
<evidence type="ECO:0000256" key="2">
    <source>
        <dbReference type="SAM" id="Phobius"/>
    </source>
</evidence>
<feature type="coiled-coil region" evidence="1">
    <location>
        <begin position="165"/>
        <end position="192"/>
    </location>
</feature>
<evidence type="ECO:0000313" key="3">
    <source>
        <dbReference type="EMBL" id="APG62451.1"/>
    </source>
</evidence>
<dbReference type="GO" id="GO:0004713">
    <property type="term" value="F:protein tyrosine kinase activity"/>
    <property type="evidence" value="ECO:0007669"/>
    <property type="project" value="TreeGrafter"/>
</dbReference>
<keyword evidence="4" id="KW-1185">Reference proteome</keyword>
<reference evidence="3 4" key="1">
    <citation type="submission" date="2016-11" db="EMBL/GenBank/DDBJ databases">
        <title>Sphingorhabdus sp. LPB0140, isolated from marine environment.</title>
        <authorList>
            <person name="Kim E."/>
            <person name="Yi H."/>
        </authorList>
    </citation>
    <scope>NUCLEOTIDE SEQUENCE [LARGE SCALE GENOMIC DNA]</scope>
    <source>
        <strain evidence="3 4">LPB0140</strain>
    </source>
</reference>
<dbReference type="EMBL" id="CP018154">
    <property type="protein sequence ID" value="APG62451.1"/>
    <property type="molecule type" value="Genomic_DNA"/>
</dbReference>
<dbReference type="RefSeq" id="WP_072559105.1">
    <property type="nucleotide sequence ID" value="NZ_CP018154.1"/>
</dbReference>
<accession>A0A1L3JBE2</accession>
<gene>
    <name evidence="3" type="ORF">LPB140_06220</name>
</gene>
<dbReference type="PANTHER" id="PTHR32309:SF13">
    <property type="entry name" value="FERRIC ENTEROBACTIN TRANSPORT PROTEIN FEPE"/>
    <property type="match status" value="1"/>
</dbReference>
<dbReference type="PANTHER" id="PTHR32309">
    <property type="entry name" value="TYROSINE-PROTEIN KINASE"/>
    <property type="match status" value="1"/>
</dbReference>
<dbReference type="NCBIfam" id="TIGR03007">
    <property type="entry name" value="pepcterm_ChnLen"/>
    <property type="match status" value="1"/>
</dbReference>
<dbReference type="Proteomes" id="UP000242561">
    <property type="component" value="Chromosome"/>
</dbReference>
<keyword evidence="1" id="KW-0175">Coiled coil</keyword>
<feature type="transmembrane region" description="Helical" evidence="2">
    <location>
        <begin position="477"/>
        <end position="498"/>
    </location>
</feature>
<dbReference type="GO" id="GO:0005886">
    <property type="term" value="C:plasma membrane"/>
    <property type="evidence" value="ECO:0007669"/>
    <property type="project" value="TreeGrafter"/>
</dbReference>
<feature type="coiled-coil region" evidence="1">
    <location>
        <begin position="325"/>
        <end position="383"/>
    </location>
</feature>
<dbReference type="STRING" id="1913578.LPB140_06220"/>
<proteinExistence type="predicted"/>
<dbReference type="OrthoDB" id="9795292at2"/>
<feature type="transmembrane region" description="Helical" evidence="2">
    <location>
        <begin position="414"/>
        <end position="437"/>
    </location>
</feature>
<organism evidence="3 4">
    <name type="scientific">Sphingorhabdus lutea</name>
    <dbReference type="NCBI Taxonomy" id="1913578"/>
    <lineage>
        <taxon>Bacteria</taxon>
        <taxon>Pseudomonadati</taxon>
        <taxon>Pseudomonadota</taxon>
        <taxon>Alphaproteobacteria</taxon>
        <taxon>Sphingomonadales</taxon>
        <taxon>Sphingomonadaceae</taxon>
        <taxon>Sphingorhabdus</taxon>
    </lineage>
</organism>
<keyword evidence="2" id="KW-0812">Transmembrane</keyword>
<dbReference type="InterPro" id="IPR050445">
    <property type="entry name" value="Bact_polysacc_biosynth/exp"/>
</dbReference>